<feature type="compositionally biased region" description="Polar residues" evidence="5">
    <location>
        <begin position="757"/>
        <end position="782"/>
    </location>
</feature>
<comment type="subcellular location">
    <subcellularLocation>
        <location evidence="1">Membrane</location>
        <topology evidence="1">Single-pass membrane protein</topology>
    </subcellularLocation>
</comment>
<comment type="caution">
    <text evidence="7">The sequence shown here is derived from an EMBL/GenBank/DDBJ whole genome shotgun (WGS) entry which is preliminary data.</text>
</comment>
<evidence type="ECO:0000256" key="1">
    <source>
        <dbReference type="ARBA" id="ARBA00004167"/>
    </source>
</evidence>
<keyword evidence="8" id="KW-1185">Reference proteome</keyword>
<reference evidence="8" key="1">
    <citation type="submission" date="2018-05" db="EMBL/GenBank/DDBJ databases">
        <title>Draft genome sequence of Stemphylium lycopersici strain CIDEFI 213.</title>
        <authorList>
            <person name="Medina R."/>
            <person name="Franco M.E.E."/>
            <person name="Lucentini C.G."/>
            <person name="Saparrat M.C.N."/>
            <person name="Balatti P.A."/>
        </authorList>
    </citation>
    <scope>NUCLEOTIDE SEQUENCE [LARGE SCALE GENOMIC DNA]</scope>
    <source>
        <strain evidence="8">CIDEFI 213</strain>
    </source>
</reference>
<evidence type="ECO:0000256" key="2">
    <source>
        <dbReference type="ARBA" id="ARBA00022692"/>
    </source>
</evidence>
<protein>
    <submittedName>
        <fullName evidence="7">Uncharacterized protein</fullName>
    </submittedName>
</protein>
<feature type="region of interest" description="Disordered" evidence="5">
    <location>
        <begin position="218"/>
        <end position="264"/>
    </location>
</feature>
<evidence type="ECO:0000256" key="3">
    <source>
        <dbReference type="ARBA" id="ARBA00022989"/>
    </source>
</evidence>
<dbReference type="AlphaFoldDB" id="A0A364MTX9"/>
<keyword evidence="4 6" id="KW-0472">Membrane</keyword>
<evidence type="ECO:0000256" key="4">
    <source>
        <dbReference type="ARBA" id="ARBA00023136"/>
    </source>
</evidence>
<feature type="region of interest" description="Disordered" evidence="5">
    <location>
        <begin position="871"/>
        <end position="941"/>
    </location>
</feature>
<dbReference type="GO" id="GO:0071944">
    <property type="term" value="C:cell periphery"/>
    <property type="evidence" value="ECO:0007669"/>
    <property type="project" value="UniProtKB-ARBA"/>
</dbReference>
<feature type="compositionally biased region" description="Pro residues" evidence="5">
    <location>
        <begin position="60"/>
        <end position="74"/>
    </location>
</feature>
<feature type="compositionally biased region" description="Low complexity" evidence="5">
    <location>
        <begin position="252"/>
        <end position="264"/>
    </location>
</feature>
<name>A0A364MTX9_STELY</name>
<keyword evidence="3 6" id="KW-1133">Transmembrane helix</keyword>
<proteinExistence type="predicted"/>
<evidence type="ECO:0000256" key="6">
    <source>
        <dbReference type="SAM" id="Phobius"/>
    </source>
</evidence>
<dbReference type="Proteomes" id="UP000249619">
    <property type="component" value="Unassembled WGS sequence"/>
</dbReference>
<feature type="transmembrane region" description="Helical" evidence="6">
    <location>
        <begin position="839"/>
        <end position="863"/>
    </location>
</feature>
<dbReference type="STRING" id="183478.A0A364MTX9"/>
<sequence>MSKPYDQGAPPQYPQAPPPIHHDAGPAPGGMQPSYYNQGGGAPDYYGGSPNPYQQGQPGPYGPPPGQYGGPPPQGQYGYGGQQMQYQQGPPPPGGYYQDDRRNDGGGSGGLFAGFHVWMVKQAGKAAQLEPLPEKTESNLPLGARGERLNCDNLKLAPDYFRCVCAKTNSLGQNWFFSAHCILQECTDDDKRRAFIKQYQEGCSQTGDDLRDIPNEWAPFVDSPPPSPSLSLASTAKQAPFNSASTSAHPKQPTQSTGGPTTTSLVVSTETMDKPTITPICMTKKPQGEPSCRPQDLDCICKASASLENNTEFDQQCVLEHCFGDIGREEFLDNLVYHCEKVDKQLTDIPKRWEPYLPPRFPTESDAPTSPSAEPATSTPTNTLSTGAIAGTVVAAVIVLIILIGLVKLYWDTKKKAKKLRVANAQLQDATNPDGASRRITALLSGASSRRSTPTPPLRAAAPQSPFNGASAYTYNEGTLINSPSLLHTRPGYKNDYAATTAAEVYPLSELNRYNNQDREFDSRTQTSYELPATQVGGQGQGQAQAQAQGQGAQHRVYDDSESDYESVRRLSWQGRAEATLQEEEALLIKVSVAQERDPYCQAPSPPLALPDCTIQCLIGKSKLLDANCADNLRSFCRLDIVALHFKEYGKCILDACPSKADRQDYVNLFQDECARKKRPFNNDKVPGVFNYEDLLSGTPSSSLPGFNFPLSEAISRSTSTAVDIPAATSMSPVTTTEATVELPVAVSSSKPDKPAETSQPAPPASSNLVTGPSPTKESGGSPSVADNRPLPNESHHAGSTSQEKDGITAHVHTTVATTVDTALNSTPSHEPEPAFGTAAIAGTAAGGTAGIALIIGAIYLFMRRRKRRASIPPSRDIWSPTRNTQDKPELDGDAAFDRYSDSKAELHSGDIPSLPVLPPTQDPFSDAELEAGVGPGSTNSRYYHANQQRLHHHQPSSMDSRYPSMHSYTSPAMAFPTSPVSAASTIQGWHPTPLSSAPAITLSHAEPSSERARSSVVSERRLEGSRPLRLTRSVELHGVEGMAAVSELATGEGGAGGGNADGAVELHNESATQTQFGEGEGVGVGANRRGSAVEMDGEGLQRQDRVGCGY</sequence>
<dbReference type="EMBL" id="QGDH01000178">
    <property type="protein sequence ID" value="RAR03521.1"/>
    <property type="molecule type" value="Genomic_DNA"/>
</dbReference>
<organism evidence="7 8">
    <name type="scientific">Stemphylium lycopersici</name>
    <name type="common">Tomato gray leaf spot disease fungus</name>
    <name type="synonym">Thyrospora lycopersici</name>
    <dbReference type="NCBI Taxonomy" id="183478"/>
    <lineage>
        <taxon>Eukaryota</taxon>
        <taxon>Fungi</taxon>
        <taxon>Dikarya</taxon>
        <taxon>Ascomycota</taxon>
        <taxon>Pezizomycotina</taxon>
        <taxon>Dothideomycetes</taxon>
        <taxon>Pleosporomycetidae</taxon>
        <taxon>Pleosporales</taxon>
        <taxon>Pleosporineae</taxon>
        <taxon>Pleosporaceae</taxon>
        <taxon>Stemphylium</taxon>
    </lineage>
</organism>
<feature type="compositionally biased region" description="Low complexity" evidence="5">
    <location>
        <begin position="1"/>
        <end position="10"/>
    </location>
</feature>
<dbReference type="GO" id="GO:0016020">
    <property type="term" value="C:membrane"/>
    <property type="evidence" value="ECO:0007669"/>
    <property type="project" value="UniProtKB-SubCell"/>
</dbReference>
<keyword evidence="2 6" id="KW-0812">Transmembrane</keyword>
<feature type="compositionally biased region" description="Polar residues" evidence="5">
    <location>
        <begin position="233"/>
        <end position="249"/>
    </location>
</feature>
<dbReference type="PANTHER" id="PTHR15549:SF26">
    <property type="entry name" value="AXIAL BUDDING PATTERN PROTEIN 2-RELATED"/>
    <property type="match status" value="1"/>
</dbReference>
<feature type="compositionally biased region" description="Low complexity" evidence="5">
    <location>
        <begin position="45"/>
        <end position="58"/>
    </location>
</feature>
<gene>
    <name evidence="7" type="ORF">DDE83_008189</name>
</gene>
<feature type="region of interest" description="Disordered" evidence="5">
    <location>
        <begin position="1"/>
        <end position="108"/>
    </location>
</feature>
<feature type="compositionally biased region" description="Polar residues" evidence="5">
    <location>
        <begin position="366"/>
        <end position="381"/>
    </location>
</feature>
<feature type="region of interest" description="Disordered" evidence="5">
    <location>
        <begin position="746"/>
        <end position="807"/>
    </location>
</feature>
<feature type="region of interest" description="Disordered" evidence="5">
    <location>
        <begin position="357"/>
        <end position="381"/>
    </location>
</feature>
<dbReference type="PANTHER" id="PTHR15549">
    <property type="entry name" value="PAIRED IMMUNOGLOBULIN-LIKE TYPE 2 RECEPTOR"/>
    <property type="match status" value="1"/>
</dbReference>
<evidence type="ECO:0000256" key="5">
    <source>
        <dbReference type="SAM" id="MobiDB-lite"/>
    </source>
</evidence>
<evidence type="ECO:0000313" key="8">
    <source>
        <dbReference type="Proteomes" id="UP000249619"/>
    </source>
</evidence>
<feature type="region of interest" description="Disordered" evidence="5">
    <location>
        <begin position="446"/>
        <end position="465"/>
    </location>
</feature>
<feature type="transmembrane region" description="Helical" evidence="6">
    <location>
        <begin position="388"/>
        <end position="411"/>
    </location>
</feature>
<evidence type="ECO:0000313" key="7">
    <source>
        <dbReference type="EMBL" id="RAR03521.1"/>
    </source>
</evidence>
<feature type="compositionally biased region" description="Basic and acidic residues" evidence="5">
    <location>
        <begin position="885"/>
        <end position="909"/>
    </location>
</feature>
<dbReference type="InterPro" id="IPR051694">
    <property type="entry name" value="Immunoregulatory_rcpt-like"/>
</dbReference>
<accession>A0A364MTX9</accession>